<sequence>MPPRTKQSANRTRKTYNTPPQRAQQLTSASYQWPREQEDELINLDDPMLLDFNCEEWDKETASRYNTVGTEIRTVDCRLN</sequence>
<protein>
    <submittedName>
        <fullName evidence="2">Uncharacterized protein</fullName>
    </submittedName>
</protein>
<accession>A0ABQ7D0T3</accession>
<feature type="region of interest" description="Disordered" evidence="1">
    <location>
        <begin position="1"/>
        <end position="33"/>
    </location>
</feature>
<proteinExistence type="predicted"/>
<comment type="caution">
    <text evidence="2">The sequence shown here is derived from an EMBL/GenBank/DDBJ whole genome shotgun (WGS) entry which is preliminary data.</text>
</comment>
<reference evidence="2 3" key="1">
    <citation type="journal article" date="2020" name="BMC Genomics">
        <title>Intraspecific diversification of the crop wild relative Brassica cretica Lam. using demographic model selection.</title>
        <authorList>
            <person name="Kioukis A."/>
            <person name="Michalopoulou V.A."/>
            <person name="Briers L."/>
            <person name="Pirintsos S."/>
            <person name="Studholme D.J."/>
            <person name="Pavlidis P."/>
            <person name="Sarris P.F."/>
        </authorList>
    </citation>
    <scope>NUCLEOTIDE SEQUENCE [LARGE SCALE GENOMIC DNA]</scope>
    <source>
        <strain evidence="3">cv. PFS-1207/04</strain>
    </source>
</reference>
<evidence type="ECO:0000313" key="2">
    <source>
        <dbReference type="EMBL" id="KAF3564559.1"/>
    </source>
</evidence>
<evidence type="ECO:0000256" key="1">
    <source>
        <dbReference type="SAM" id="MobiDB-lite"/>
    </source>
</evidence>
<organism evidence="2 3">
    <name type="scientific">Brassica cretica</name>
    <name type="common">Mustard</name>
    <dbReference type="NCBI Taxonomy" id="69181"/>
    <lineage>
        <taxon>Eukaryota</taxon>
        <taxon>Viridiplantae</taxon>
        <taxon>Streptophyta</taxon>
        <taxon>Embryophyta</taxon>
        <taxon>Tracheophyta</taxon>
        <taxon>Spermatophyta</taxon>
        <taxon>Magnoliopsida</taxon>
        <taxon>eudicotyledons</taxon>
        <taxon>Gunneridae</taxon>
        <taxon>Pentapetalae</taxon>
        <taxon>rosids</taxon>
        <taxon>malvids</taxon>
        <taxon>Brassicales</taxon>
        <taxon>Brassicaceae</taxon>
        <taxon>Brassiceae</taxon>
        <taxon>Brassica</taxon>
    </lineage>
</organism>
<keyword evidence="3" id="KW-1185">Reference proteome</keyword>
<gene>
    <name evidence="2" type="ORF">DY000_02016781</name>
</gene>
<evidence type="ECO:0000313" key="3">
    <source>
        <dbReference type="Proteomes" id="UP000266723"/>
    </source>
</evidence>
<feature type="compositionally biased region" description="Polar residues" evidence="1">
    <location>
        <begin position="1"/>
        <end position="31"/>
    </location>
</feature>
<dbReference type="Proteomes" id="UP000266723">
    <property type="component" value="Unassembled WGS sequence"/>
</dbReference>
<name>A0ABQ7D0T3_BRACR</name>
<dbReference type="EMBL" id="QGKV02000759">
    <property type="protein sequence ID" value="KAF3564559.1"/>
    <property type="molecule type" value="Genomic_DNA"/>
</dbReference>